<proteinExistence type="predicted"/>
<accession>A0AAN7RP37</accession>
<keyword evidence="2" id="KW-1185">Reference proteome</keyword>
<evidence type="ECO:0000313" key="1">
    <source>
        <dbReference type="EMBL" id="KAK4810365.1"/>
    </source>
</evidence>
<sequence>MVPSERTTGNKHKLKYRKSCLSIRFFIFFSCEGNCTLELLAQRGCAISILGDTQNPPGQSHEPPALLTLLCAEGPEVLDLGAAPLQFI</sequence>
<comment type="caution">
    <text evidence="1">The sequence shown here is derived from an EMBL/GenBank/DDBJ whole genome shotgun (WGS) entry which is preliminary data.</text>
</comment>
<organism evidence="1 2">
    <name type="scientific">Mycteria americana</name>
    <name type="common">Wood stork</name>
    <dbReference type="NCBI Taxonomy" id="33587"/>
    <lineage>
        <taxon>Eukaryota</taxon>
        <taxon>Metazoa</taxon>
        <taxon>Chordata</taxon>
        <taxon>Craniata</taxon>
        <taxon>Vertebrata</taxon>
        <taxon>Euteleostomi</taxon>
        <taxon>Archelosauria</taxon>
        <taxon>Archosauria</taxon>
        <taxon>Dinosauria</taxon>
        <taxon>Saurischia</taxon>
        <taxon>Theropoda</taxon>
        <taxon>Coelurosauria</taxon>
        <taxon>Aves</taxon>
        <taxon>Neognathae</taxon>
        <taxon>Neoaves</taxon>
        <taxon>Aequornithes</taxon>
        <taxon>Ciconiiformes</taxon>
        <taxon>Ciconiidae</taxon>
        <taxon>Mycteria</taxon>
    </lineage>
</organism>
<dbReference type="Proteomes" id="UP001333110">
    <property type="component" value="Unassembled WGS sequence"/>
</dbReference>
<protein>
    <submittedName>
        <fullName evidence="1">Uncharacterized protein</fullName>
    </submittedName>
</protein>
<evidence type="ECO:0000313" key="2">
    <source>
        <dbReference type="Proteomes" id="UP001333110"/>
    </source>
</evidence>
<name>A0AAN7RP37_MYCAM</name>
<dbReference type="AlphaFoldDB" id="A0AAN7RP37"/>
<reference evidence="1 2" key="1">
    <citation type="journal article" date="2023" name="J. Hered.">
        <title>Chromosome-level genome of the wood stork (Mycteria americana) provides insight into avian chromosome evolution.</title>
        <authorList>
            <person name="Flamio R. Jr."/>
            <person name="Ramstad K.M."/>
        </authorList>
    </citation>
    <scope>NUCLEOTIDE SEQUENCE [LARGE SCALE GENOMIC DNA]</scope>
    <source>
        <strain evidence="1">JAX WOST 10</strain>
    </source>
</reference>
<dbReference type="EMBL" id="JAUNZN010000019">
    <property type="protein sequence ID" value="KAK4810365.1"/>
    <property type="molecule type" value="Genomic_DNA"/>
</dbReference>
<gene>
    <name evidence="1" type="ORF">QYF61_019284</name>
</gene>